<comment type="catalytic activity">
    <reaction evidence="8 9 10">
        <text>2-[(2R,5Z)-2-carboxy-4-methylthiazol-5(2H)-ylidene]ethyl phosphate + 4-amino-2-methyl-5-(diphosphooxymethyl)pyrimidine + 2 H(+) = thiamine phosphate + CO2 + diphosphate</text>
        <dbReference type="Rhea" id="RHEA:47844"/>
        <dbReference type="ChEBI" id="CHEBI:15378"/>
        <dbReference type="ChEBI" id="CHEBI:16526"/>
        <dbReference type="ChEBI" id="CHEBI:33019"/>
        <dbReference type="ChEBI" id="CHEBI:37575"/>
        <dbReference type="ChEBI" id="CHEBI:57841"/>
        <dbReference type="ChEBI" id="CHEBI:62899"/>
        <dbReference type="EC" id="2.5.1.3"/>
    </reaction>
</comment>
<dbReference type="GO" id="GO:0000287">
    <property type="term" value="F:magnesium ion binding"/>
    <property type="evidence" value="ECO:0007669"/>
    <property type="project" value="UniProtKB-UniRule"/>
</dbReference>
<evidence type="ECO:0000313" key="13">
    <source>
        <dbReference type="EMBL" id="OUM21312.1"/>
    </source>
</evidence>
<dbReference type="HAMAP" id="MF_00097">
    <property type="entry name" value="TMP_synthase"/>
    <property type="match status" value="1"/>
</dbReference>
<feature type="binding site" evidence="9">
    <location>
        <begin position="45"/>
        <end position="49"/>
    </location>
    <ligand>
        <name>4-amino-2-methyl-5-(diphosphooxymethyl)pyrimidine</name>
        <dbReference type="ChEBI" id="CHEBI:57841"/>
    </ligand>
</feature>
<reference evidence="13 14" key="1">
    <citation type="submission" date="2017-05" db="EMBL/GenBank/DDBJ databases">
        <title>Butyricicoccus porcorum sp. nov. a butyrate-producing bacterium from the swine intestinal tract.</title>
        <authorList>
            <person name="Trachsel J."/>
            <person name="Humphrey S."/>
            <person name="Allen H.K."/>
        </authorList>
    </citation>
    <scope>NUCLEOTIDE SEQUENCE [LARGE SCALE GENOMIC DNA]</scope>
    <source>
        <strain evidence="13">BB10</strain>
    </source>
</reference>
<dbReference type="Proteomes" id="UP000194903">
    <property type="component" value="Unassembled WGS sequence"/>
</dbReference>
<evidence type="ECO:0000256" key="9">
    <source>
        <dbReference type="HAMAP-Rule" id="MF_00097"/>
    </source>
</evidence>
<dbReference type="PANTHER" id="PTHR20857">
    <property type="entry name" value="THIAMINE-PHOSPHATE PYROPHOSPHORYLASE"/>
    <property type="match status" value="1"/>
</dbReference>
<organism evidence="13 14">
    <name type="scientific">Butyricicoccus porcorum</name>
    <dbReference type="NCBI Taxonomy" id="1945634"/>
    <lineage>
        <taxon>Bacteria</taxon>
        <taxon>Bacillati</taxon>
        <taxon>Bacillota</taxon>
        <taxon>Clostridia</taxon>
        <taxon>Eubacteriales</taxon>
        <taxon>Butyricicoccaceae</taxon>
        <taxon>Butyricicoccus</taxon>
    </lineage>
</organism>
<dbReference type="Pfam" id="PF02581">
    <property type="entry name" value="TMP-TENI"/>
    <property type="match status" value="1"/>
</dbReference>
<feature type="binding site" evidence="9">
    <location>
        <position position="145"/>
    </location>
    <ligand>
        <name>4-amino-2-methyl-5-(diphosphooxymethyl)pyrimidine</name>
        <dbReference type="ChEBI" id="CHEBI:57841"/>
    </ligand>
</feature>
<comment type="caution">
    <text evidence="13">The sequence shown here is derived from an EMBL/GenBank/DDBJ whole genome shotgun (WGS) entry which is preliminary data.</text>
</comment>
<dbReference type="OrthoDB" id="9812206at2"/>
<dbReference type="SUPFAM" id="SSF51391">
    <property type="entry name" value="Thiamin phosphate synthase"/>
    <property type="match status" value="1"/>
</dbReference>
<dbReference type="CDD" id="cd00564">
    <property type="entry name" value="TMP_TenI"/>
    <property type="match status" value="1"/>
</dbReference>
<dbReference type="GO" id="GO:0005737">
    <property type="term" value="C:cytoplasm"/>
    <property type="evidence" value="ECO:0007669"/>
    <property type="project" value="TreeGrafter"/>
</dbReference>
<feature type="binding site" evidence="9">
    <location>
        <position position="78"/>
    </location>
    <ligand>
        <name>Mg(2+)</name>
        <dbReference type="ChEBI" id="CHEBI:18420"/>
    </ligand>
</feature>
<dbReference type="InterPro" id="IPR022998">
    <property type="entry name" value="ThiamineP_synth_TenI"/>
</dbReference>
<dbReference type="GO" id="GO:0004789">
    <property type="term" value="F:thiamine-phosphate diphosphorylase activity"/>
    <property type="evidence" value="ECO:0007669"/>
    <property type="project" value="UniProtKB-UniRule"/>
</dbReference>
<dbReference type="InterPro" id="IPR034291">
    <property type="entry name" value="TMP_synthase"/>
</dbReference>
<evidence type="ECO:0000256" key="4">
    <source>
        <dbReference type="ARBA" id="ARBA00022842"/>
    </source>
</evidence>
<feature type="domain" description="Thiamine phosphate synthase/TenI" evidence="12">
    <location>
        <begin position="15"/>
        <end position="195"/>
    </location>
</feature>
<keyword evidence="3 9" id="KW-0479">Metal-binding</keyword>
<feature type="binding site" evidence="9">
    <location>
        <begin position="192"/>
        <end position="193"/>
    </location>
    <ligand>
        <name>2-[(2R,5Z)-2-carboxy-4-methylthiazol-5(2H)-ylidene]ethyl phosphate</name>
        <dbReference type="ChEBI" id="CHEBI:62899"/>
    </ligand>
</feature>
<feature type="binding site" evidence="9">
    <location>
        <position position="97"/>
    </location>
    <ligand>
        <name>Mg(2+)</name>
        <dbReference type="ChEBI" id="CHEBI:18420"/>
    </ligand>
</feature>
<evidence type="ECO:0000256" key="2">
    <source>
        <dbReference type="ARBA" id="ARBA00022679"/>
    </source>
</evidence>
<comment type="cofactor">
    <cofactor evidence="9">
        <name>Mg(2+)</name>
        <dbReference type="ChEBI" id="CHEBI:18420"/>
    </cofactor>
    <text evidence="9">Binds 1 Mg(2+) ion per subunit.</text>
</comment>
<evidence type="ECO:0000256" key="10">
    <source>
        <dbReference type="RuleBase" id="RU003826"/>
    </source>
</evidence>
<feature type="binding site" evidence="9">
    <location>
        <position position="77"/>
    </location>
    <ligand>
        <name>4-amino-2-methyl-5-(diphosphooxymethyl)pyrimidine</name>
        <dbReference type="ChEBI" id="CHEBI:57841"/>
    </ligand>
</feature>
<evidence type="ECO:0000256" key="11">
    <source>
        <dbReference type="RuleBase" id="RU004253"/>
    </source>
</evidence>
<dbReference type="PANTHER" id="PTHR20857:SF15">
    <property type="entry name" value="THIAMINE-PHOSPHATE SYNTHASE"/>
    <property type="match status" value="1"/>
</dbReference>
<dbReference type="NCBIfam" id="TIGR00693">
    <property type="entry name" value="thiE"/>
    <property type="match status" value="1"/>
</dbReference>
<evidence type="ECO:0000256" key="3">
    <source>
        <dbReference type="ARBA" id="ARBA00022723"/>
    </source>
</evidence>
<keyword evidence="14" id="KW-1185">Reference proteome</keyword>
<feature type="binding site" evidence="9">
    <location>
        <begin position="142"/>
        <end position="144"/>
    </location>
    <ligand>
        <name>2-[(2R,5Z)-2-carboxy-4-methylthiazol-5(2H)-ylidene]ethyl phosphate</name>
        <dbReference type="ChEBI" id="CHEBI:62899"/>
    </ligand>
</feature>
<sequence length="218" mass="22951">MKFDKAQQVKNSMLLYAVTDRAWTGDSTLYQQVEQCLKGGATLVQIREKGLSHEEFVAEAKDIVQLCHSYGVCCIINDDVQACLESGADGVHVGQDDMEAGDVRTLLGEEKIIGVSAHSVEEAQLAQSRGADYLGVGAVHSTWTKTDAAPLTHHDICDICAGVAIPCVAIGGIKLDNMLELTGTGVAGVAIVSGIFAAPDIQAATAALRARAEELVQA</sequence>
<dbReference type="FunFam" id="3.20.20.70:FF:000096">
    <property type="entry name" value="Thiamine-phosphate synthase"/>
    <property type="match status" value="1"/>
</dbReference>
<dbReference type="InterPro" id="IPR036206">
    <property type="entry name" value="ThiamineP_synth_sf"/>
</dbReference>
<evidence type="ECO:0000259" key="12">
    <source>
        <dbReference type="Pfam" id="PF02581"/>
    </source>
</evidence>
<evidence type="ECO:0000256" key="6">
    <source>
        <dbReference type="ARBA" id="ARBA00047334"/>
    </source>
</evidence>
<evidence type="ECO:0000256" key="5">
    <source>
        <dbReference type="ARBA" id="ARBA00022977"/>
    </source>
</evidence>
<dbReference type="InterPro" id="IPR013785">
    <property type="entry name" value="Aldolase_TIM"/>
</dbReference>
<accession>A0A252F6H0</accession>
<keyword evidence="5 9" id="KW-0784">Thiamine biosynthesis</keyword>
<gene>
    <name evidence="9" type="primary">thiE</name>
    <name evidence="13" type="ORF">CBW42_01715</name>
</gene>
<dbReference type="EC" id="2.5.1.3" evidence="9"/>
<evidence type="ECO:0000256" key="7">
    <source>
        <dbReference type="ARBA" id="ARBA00047851"/>
    </source>
</evidence>
<evidence type="ECO:0000256" key="1">
    <source>
        <dbReference type="ARBA" id="ARBA00005165"/>
    </source>
</evidence>
<dbReference type="RefSeq" id="WP_087017129.1">
    <property type="nucleotide sequence ID" value="NZ_CP178353.1"/>
</dbReference>
<proteinExistence type="inferred from homology"/>
<dbReference type="Gene3D" id="3.20.20.70">
    <property type="entry name" value="Aldolase class I"/>
    <property type="match status" value="1"/>
</dbReference>
<protein>
    <recommendedName>
        <fullName evidence="9">Thiamine-phosphate synthase</fullName>
        <shortName evidence="9">TP synthase</shortName>
        <shortName evidence="9">TPS</shortName>
        <ecNumber evidence="9">2.5.1.3</ecNumber>
    </recommendedName>
    <alternativeName>
        <fullName evidence="9">Thiamine-phosphate pyrophosphorylase</fullName>
        <shortName evidence="9">TMP pyrophosphorylase</shortName>
        <shortName evidence="9">TMP-PPase</shortName>
    </alternativeName>
</protein>
<keyword evidence="4 9" id="KW-0460">Magnesium</keyword>
<keyword evidence="2 9" id="KW-0808">Transferase</keyword>
<feature type="binding site" evidence="9">
    <location>
        <position position="116"/>
    </location>
    <ligand>
        <name>4-amino-2-methyl-5-(diphosphooxymethyl)pyrimidine</name>
        <dbReference type="ChEBI" id="CHEBI:57841"/>
    </ligand>
</feature>
<comment type="similarity">
    <text evidence="9 10">Belongs to the thiamine-phosphate synthase family.</text>
</comment>
<comment type="catalytic activity">
    <reaction evidence="7 9 10">
        <text>2-(2-carboxy-4-methylthiazol-5-yl)ethyl phosphate + 4-amino-2-methyl-5-(diphosphooxymethyl)pyrimidine + 2 H(+) = thiamine phosphate + CO2 + diphosphate</text>
        <dbReference type="Rhea" id="RHEA:47848"/>
        <dbReference type="ChEBI" id="CHEBI:15378"/>
        <dbReference type="ChEBI" id="CHEBI:16526"/>
        <dbReference type="ChEBI" id="CHEBI:33019"/>
        <dbReference type="ChEBI" id="CHEBI:37575"/>
        <dbReference type="ChEBI" id="CHEBI:57841"/>
        <dbReference type="ChEBI" id="CHEBI:62890"/>
        <dbReference type="EC" id="2.5.1.3"/>
    </reaction>
</comment>
<feature type="binding site" evidence="9">
    <location>
        <position position="172"/>
    </location>
    <ligand>
        <name>2-[(2R,5Z)-2-carboxy-4-methylthiazol-5(2H)-ylidene]ethyl phosphate</name>
        <dbReference type="ChEBI" id="CHEBI:62899"/>
    </ligand>
</feature>
<dbReference type="GO" id="GO:0009229">
    <property type="term" value="P:thiamine diphosphate biosynthetic process"/>
    <property type="evidence" value="ECO:0007669"/>
    <property type="project" value="UniProtKB-UniRule"/>
</dbReference>
<dbReference type="GO" id="GO:0009228">
    <property type="term" value="P:thiamine biosynthetic process"/>
    <property type="evidence" value="ECO:0007669"/>
    <property type="project" value="UniProtKB-KW"/>
</dbReference>
<comment type="pathway">
    <text evidence="1 9 11">Cofactor biosynthesis; thiamine diphosphate biosynthesis; thiamine phosphate from 4-amino-2-methyl-5-diphosphomethylpyrimidine and 4-methyl-5-(2-phosphoethyl)-thiazole: step 1/1.</text>
</comment>
<evidence type="ECO:0000256" key="8">
    <source>
        <dbReference type="ARBA" id="ARBA00047883"/>
    </source>
</evidence>
<dbReference type="AlphaFoldDB" id="A0A252F6H0"/>
<comment type="catalytic activity">
    <reaction evidence="6 9 10">
        <text>4-methyl-5-(2-phosphooxyethyl)-thiazole + 4-amino-2-methyl-5-(diphosphooxymethyl)pyrimidine + H(+) = thiamine phosphate + diphosphate</text>
        <dbReference type="Rhea" id="RHEA:22328"/>
        <dbReference type="ChEBI" id="CHEBI:15378"/>
        <dbReference type="ChEBI" id="CHEBI:33019"/>
        <dbReference type="ChEBI" id="CHEBI:37575"/>
        <dbReference type="ChEBI" id="CHEBI:57841"/>
        <dbReference type="ChEBI" id="CHEBI:58296"/>
        <dbReference type="EC" id="2.5.1.3"/>
    </reaction>
</comment>
<evidence type="ECO:0000313" key="14">
    <source>
        <dbReference type="Proteomes" id="UP000194903"/>
    </source>
</evidence>
<comment type="function">
    <text evidence="9">Condenses 4-methyl-5-(beta-hydroxyethyl)thiazole monophosphate (THZ-P) and 2-methyl-4-amino-5-hydroxymethyl pyrimidine pyrophosphate (HMP-PP) to form thiamine monophosphate (TMP).</text>
</comment>
<dbReference type="EMBL" id="NHOC01000002">
    <property type="protein sequence ID" value="OUM21312.1"/>
    <property type="molecule type" value="Genomic_DNA"/>
</dbReference>
<name>A0A252F6H0_9FIRM</name>
<dbReference type="UniPathway" id="UPA00060">
    <property type="reaction ID" value="UER00141"/>
</dbReference>